<evidence type="ECO:0000313" key="2">
    <source>
        <dbReference type="Proteomes" id="UP000070366"/>
    </source>
</evidence>
<reference evidence="1 2" key="1">
    <citation type="submission" date="2016-02" db="EMBL/GenBank/DDBJ databases">
        <authorList>
            <person name="Wen L."/>
            <person name="He K."/>
            <person name="Yang H."/>
        </authorList>
    </citation>
    <scope>NUCLEOTIDE SEQUENCE [LARGE SCALE GENOMIC DNA]</scope>
    <source>
        <strain evidence="1 2">DSM 22607</strain>
    </source>
</reference>
<dbReference type="Proteomes" id="UP000070366">
    <property type="component" value="Unassembled WGS sequence"/>
</dbReference>
<dbReference type="RefSeq" id="WP_066739679.1">
    <property type="nucleotide sequence ID" value="NZ_CABMOF010000008.1"/>
</dbReference>
<dbReference type="Pfam" id="PF21983">
    <property type="entry name" value="NikA-like"/>
    <property type="match status" value="1"/>
</dbReference>
<dbReference type="STRING" id="626937.HMPREF3293_00713"/>
<proteinExistence type="predicted"/>
<sequence length="123" mass="14193">MAAFLLQKIRRWITTLKRNIQVIFRVNETECRMLKQNAAKSKFSQAAYLRSLIMGYVPREPPSADFYTMTKELRAIGNRMNQIAARANATGFFLAEEYAENANRLFNSIVKIREAVVLPDKMT</sequence>
<keyword evidence="2" id="KW-1185">Reference proteome</keyword>
<dbReference type="EMBL" id="LSZW01000045">
    <property type="protein sequence ID" value="KXK66415.1"/>
    <property type="molecule type" value="Genomic_DNA"/>
</dbReference>
<gene>
    <name evidence="1" type="ORF">HMPREF3293_00713</name>
</gene>
<organism evidence="1 2">
    <name type="scientific">Christensenella minuta</name>
    <dbReference type="NCBI Taxonomy" id="626937"/>
    <lineage>
        <taxon>Bacteria</taxon>
        <taxon>Bacillati</taxon>
        <taxon>Bacillota</taxon>
        <taxon>Clostridia</taxon>
        <taxon>Christensenellales</taxon>
        <taxon>Christensenellaceae</taxon>
        <taxon>Christensenella</taxon>
    </lineage>
</organism>
<evidence type="ECO:0008006" key="3">
    <source>
        <dbReference type="Google" id="ProtNLM"/>
    </source>
</evidence>
<evidence type="ECO:0000313" key="1">
    <source>
        <dbReference type="EMBL" id="KXK66415.1"/>
    </source>
</evidence>
<name>A0A136Q6W0_9FIRM</name>
<dbReference type="AlphaFoldDB" id="A0A136Q6W0"/>
<comment type="caution">
    <text evidence="1">The sequence shown here is derived from an EMBL/GenBank/DDBJ whole genome shotgun (WGS) entry which is preliminary data.</text>
</comment>
<protein>
    <recommendedName>
        <fullName evidence="3">Bacterial mobilisation domain-containing protein</fullName>
    </recommendedName>
</protein>
<dbReference type="InterPro" id="IPR053842">
    <property type="entry name" value="NikA-like"/>
</dbReference>
<accession>A0A136Q6W0</accession>